<dbReference type="EMBL" id="CAJVQA010014131">
    <property type="protein sequence ID" value="CAG8729155.1"/>
    <property type="molecule type" value="Genomic_DNA"/>
</dbReference>
<protein>
    <submittedName>
        <fullName evidence="1">13236_t:CDS:1</fullName>
    </submittedName>
</protein>
<reference evidence="1" key="1">
    <citation type="submission" date="2021-06" db="EMBL/GenBank/DDBJ databases">
        <authorList>
            <person name="Kallberg Y."/>
            <person name="Tangrot J."/>
            <person name="Rosling A."/>
        </authorList>
    </citation>
    <scope>NUCLEOTIDE SEQUENCE</scope>
    <source>
        <strain evidence="1">FL966</strain>
    </source>
</reference>
<gene>
    <name evidence="1" type="ORF">CPELLU_LOCUS13377</name>
</gene>
<keyword evidence="2" id="KW-1185">Reference proteome</keyword>
<proteinExistence type="predicted"/>
<accession>A0A9N9ICE5</accession>
<evidence type="ECO:0000313" key="2">
    <source>
        <dbReference type="Proteomes" id="UP000789759"/>
    </source>
</evidence>
<dbReference type="PROSITE" id="PS51257">
    <property type="entry name" value="PROKAR_LIPOPROTEIN"/>
    <property type="match status" value="1"/>
</dbReference>
<dbReference type="AlphaFoldDB" id="A0A9N9ICE5"/>
<organism evidence="1 2">
    <name type="scientific">Cetraspora pellucida</name>
    <dbReference type="NCBI Taxonomy" id="1433469"/>
    <lineage>
        <taxon>Eukaryota</taxon>
        <taxon>Fungi</taxon>
        <taxon>Fungi incertae sedis</taxon>
        <taxon>Mucoromycota</taxon>
        <taxon>Glomeromycotina</taxon>
        <taxon>Glomeromycetes</taxon>
        <taxon>Diversisporales</taxon>
        <taxon>Gigasporaceae</taxon>
        <taxon>Cetraspora</taxon>
    </lineage>
</organism>
<comment type="caution">
    <text evidence="1">The sequence shown here is derived from an EMBL/GenBank/DDBJ whole genome shotgun (WGS) entry which is preliminary data.</text>
</comment>
<sequence>MNYGKIHLSSACVIASCNDHTKTNSCIGKRDPEAIVDVFEVPAVDDKELIFQLFNERFQYLRLYQDSKFDHTNLELHDVVLKFEVTSFYRLDINETFQIPQPLEETKLITPVLSNSLKLTFYIVEICDKSTAEQQNPGMGDILLERDVHDVEFREYINPILKYKKEITYRGCMFQSHVFEFCLNFNKIKVCVLPDQTIAKTFNQGNYALVILIDYFDHFYKFKMKRGDANAILLGDTFDSTIGNCGVSLFLTYIRIESTWKPDFDSCNPMGNIFDLIKKCCKKKPDPTDQDNDEVLDNA</sequence>
<name>A0A9N9ICE5_9GLOM</name>
<evidence type="ECO:0000313" key="1">
    <source>
        <dbReference type="EMBL" id="CAG8729155.1"/>
    </source>
</evidence>
<dbReference type="OrthoDB" id="2311365at2759"/>
<dbReference type="Proteomes" id="UP000789759">
    <property type="component" value="Unassembled WGS sequence"/>
</dbReference>